<proteinExistence type="predicted"/>
<dbReference type="PATRIC" id="fig|1088869.3.peg.1772"/>
<comment type="caution">
    <text evidence="1">The sequence shown here is derived from an EMBL/GenBank/DDBJ whole genome shotgun (WGS) entry which is preliminary data.</text>
</comment>
<gene>
    <name evidence="1" type="ORF">GMO_17770</name>
</gene>
<organism evidence="1 2">
    <name type="scientific">Gluconobacter morbifer G707</name>
    <dbReference type="NCBI Taxonomy" id="1088869"/>
    <lineage>
        <taxon>Bacteria</taxon>
        <taxon>Pseudomonadati</taxon>
        <taxon>Pseudomonadota</taxon>
        <taxon>Alphaproteobacteria</taxon>
        <taxon>Acetobacterales</taxon>
        <taxon>Acetobacteraceae</taxon>
        <taxon>Gluconobacter</taxon>
    </lineage>
</organism>
<evidence type="ECO:0000313" key="2">
    <source>
        <dbReference type="Proteomes" id="UP000004949"/>
    </source>
</evidence>
<reference evidence="1 2" key="1">
    <citation type="submission" date="2011-10" db="EMBL/GenBank/DDBJ databases">
        <title>Genome sequence of Gluconobacter morbifer G707, isolated from Drosophila gut.</title>
        <authorList>
            <person name="Lee W.-J."/>
            <person name="Kim E.-K."/>
        </authorList>
    </citation>
    <scope>NUCLEOTIDE SEQUENCE [LARGE SCALE GENOMIC DNA]</scope>
    <source>
        <strain evidence="1 2">G707</strain>
    </source>
</reference>
<dbReference type="EMBL" id="AGQV01000005">
    <property type="protein sequence ID" value="EHH68010.1"/>
    <property type="molecule type" value="Genomic_DNA"/>
</dbReference>
<dbReference type="Proteomes" id="UP000004949">
    <property type="component" value="Unassembled WGS sequence"/>
</dbReference>
<dbReference type="STRING" id="1088869.GMO_17770"/>
<sequence length="43" mass="4773">MRDIVRSYVRSALSDVKAVLVIGEAGFLRKSKPFCDVGRHHTG</sequence>
<dbReference type="AlphaFoldDB" id="G6XK48"/>
<name>G6XK48_9PROT</name>
<protein>
    <submittedName>
        <fullName evidence="1">Uncharacterized protein</fullName>
    </submittedName>
</protein>
<evidence type="ECO:0000313" key="1">
    <source>
        <dbReference type="EMBL" id="EHH68010.1"/>
    </source>
</evidence>
<keyword evidence="2" id="KW-1185">Reference proteome</keyword>
<accession>G6XK48</accession>